<dbReference type="InterPro" id="IPR017853">
    <property type="entry name" value="GH"/>
</dbReference>
<dbReference type="SUPFAM" id="SSF52317">
    <property type="entry name" value="Class I glutamine amidotransferase-like"/>
    <property type="match status" value="1"/>
</dbReference>
<comment type="caution">
    <text evidence="5">The sequence shown here is derived from an EMBL/GenBank/DDBJ whole genome shotgun (WGS) entry which is preliminary data.</text>
</comment>
<feature type="signal peptide" evidence="3">
    <location>
        <begin position="1"/>
        <end position="23"/>
    </location>
</feature>
<keyword evidence="3" id="KW-0732">Signal</keyword>
<dbReference type="OrthoDB" id="9801493at2"/>
<keyword evidence="1" id="KW-0378">Hydrolase</keyword>
<sequence length="1053" mass="115004">MSFFLRFLWLVVLGGCIVPAALAADGTVVFQQPGFPAADTSPVSSAALAAGFPDARMVNAAQLDAALGSAQTKLLVLPYGSTYPEAAWPSILRYLDRGGNLIVLGGKPFTRAAYRDGNTWRLRESSVAASLELFIQGWQATPGSKTLQFEPNADVAPTLPAFGWTQAWSPVIRLSVVMDPKDTAANNGSEDAFLTTLAWGTRDGHKLAAPAVLVDHVQHRFVGGRWIFLACDPDGNAFANPPLLQRLQALALRQHDRFTFRPRMPLFVQGEALQFRFEPARGTTVEAGDTLKVSVHADTGAAQHYSFKADPTQPVTLPKQAAEGSGLHVVEATLERNGAPAWTYRSGFWMRDLAYLRSGPKLTVNGDYFQLDGKPLPVVGTTYMAGDVDRDYLRKPNVWVWDRDLKQIRAGGLNMIRTGIWSAWNRLVDPDKSASEATLRAVEAMLMTARRNDLPVQFNLFAFLPETFGAGNAYLDPAALAMQDRFVHSLVQRFHDVPFLLWDLINEPSANTNLWKTLPQGDALEQQAWRRWLKQRYPDQAALLAAWSEPSFGKGRALQSKPDVAPPEAGAADPFALPVAGAFDPDGVRAGANPLKVYDYYLFTQSVFNDWVKHMRATLRDAGSDQLVVVGQEEGGVATRLSPAFFSPLVDFTTTHLWWDFDSALWAGLSAKMPGQPMLIQELGEQRRLDQRDRLRFSPQIEGWQLERKMAISFAQGAGGIEWVWNVNARMANDNETPIGAIRVDGTEKPEARVLAGFAHFVATSPASFTRIEAPAVTMVTSQSLIYSGMRDLAMATQKKSLRALAYDTHTPARLLPENRLTELGQPKLVILPAAQALTDDAWQHLLDYVANGGCLLVSGPVQRNEHWQAVDRLTPLKLKADVFPIAVRQSTLSLPGHEHPLQVSYPAGVQQAPIESMRFDDGASLKVVRHGKGKLIWVADPVAFAEGYDTQAALYAWALAQAGVAPAFTQLQPLSPGVLAFPTVLDDAVLYSFASDSLQDQTVDIKDTVTGATIHFTLGAQRGAMVLLDRASGAVLASYNAGTQKPAAAAAR</sequence>
<evidence type="ECO:0000259" key="4">
    <source>
        <dbReference type="Pfam" id="PF00150"/>
    </source>
</evidence>
<evidence type="ECO:0000313" key="5">
    <source>
        <dbReference type="EMBL" id="EIL90633.1"/>
    </source>
</evidence>
<dbReference type="AlphaFoldDB" id="I4VTU2"/>
<dbReference type="CDD" id="cd03143">
    <property type="entry name" value="A4_beta-galactosidase_middle_domain"/>
    <property type="match status" value="1"/>
</dbReference>
<dbReference type="InterPro" id="IPR029062">
    <property type="entry name" value="Class_I_gatase-like"/>
</dbReference>
<name>I4VTU2_9GAMM</name>
<dbReference type="Gene3D" id="3.20.20.80">
    <property type="entry name" value="Glycosidases"/>
    <property type="match status" value="1"/>
</dbReference>
<evidence type="ECO:0000256" key="3">
    <source>
        <dbReference type="SAM" id="SignalP"/>
    </source>
</evidence>
<feature type="domain" description="Glycoside hydrolase family 5" evidence="4">
    <location>
        <begin position="403"/>
        <end position="526"/>
    </location>
</feature>
<dbReference type="InterPro" id="IPR001547">
    <property type="entry name" value="Glyco_hydro_5"/>
</dbReference>
<dbReference type="Pfam" id="PF00150">
    <property type="entry name" value="Cellulase"/>
    <property type="match status" value="1"/>
</dbReference>
<proteinExistence type="predicted"/>
<keyword evidence="2" id="KW-0326">Glycosidase</keyword>
<dbReference type="RefSeq" id="WP_007080665.1">
    <property type="nucleotide sequence ID" value="NZ_AJXU01000027.1"/>
</dbReference>
<dbReference type="STRING" id="1163408.UU9_05124"/>
<evidence type="ECO:0000256" key="2">
    <source>
        <dbReference type="ARBA" id="ARBA00023295"/>
    </source>
</evidence>
<evidence type="ECO:0000256" key="1">
    <source>
        <dbReference type="ARBA" id="ARBA00022801"/>
    </source>
</evidence>
<dbReference type="Gene3D" id="3.40.50.880">
    <property type="match status" value="1"/>
</dbReference>
<reference evidence="5 6" key="1">
    <citation type="journal article" date="2012" name="J. Bacteriol.">
        <title>Genome sequences for six rhodanobacter strains, isolated from soils and the terrestrial subsurface, with variable denitrification capabilities.</title>
        <authorList>
            <person name="Kostka J.E."/>
            <person name="Green S.J."/>
            <person name="Rishishwar L."/>
            <person name="Prakash O."/>
            <person name="Katz L.S."/>
            <person name="Marino-Ramirez L."/>
            <person name="Jordan I.K."/>
            <person name="Munk C."/>
            <person name="Ivanova N."/>
            <person name="Mikhailova N."/>
            <person name="Watson D.B."/>
            <person name="Brown S.D."/>
            <person name="Palumbo A.V."/>
            <person name="Brooks S.C."/>
        </authorList>
    </citation>
    <scope>NUCLEOTIDE SEQUENCE [LARGE SCALE GENOMIC DNA]</scope>
    <source>
        <strain evidence="6">Jip2T</strain>
    </source>
</reference>
<evidence type="ECO:0000313" key="6">
    <source>
        <dbReference type="Proteomes" id="UP000004210"/>
    </source>
</evidence>
<dbReference type="eggNOG" id="COG1874">
    <property type="taxonomic scope" value="Bacteria"/>
</dbReference>
<feature type="chain" id="PRO_5003697218" description="Glycoside hydrolase family 5 domain-containing protein" evidence="3">
    <location>
        <begin position="24"/>
        <end position="1053"/>
    </location>
</feature>
<dbReference type="GO" id="GO:0000272">
    <property type="term" value="P:polysaccharide catabolic process"/>
    <property type="evidence" value="ECO:0007669"/>
    <property type="project" value="InterPro"/>
</dbReference>
<accession>I4VTU2</accession>
<dbReference type="SUPFAM" id="SSF51445">
    <property type="entry name" value="(Trans)glycosidases"/>
    <property type="match status" value="1"/>
</dbReference>
<gene>
    <name evidence="5" type="ORF">UU9_05124</name>
</gene>
<protein>
    <recommendedName>
        <fullName evidence="4">Glycoside hydrolase family 5 domain-containing protein</fullName>
    </recommendedName>
</protein>
<dbReference type="Proteomes" id="UP000004210">
    <property type="component" value="Unassembled WGS sequence"/>
</dbReference>
<dbReference type="GO" id="GO:0004553">
    <property type="term" value="F:hydrolase activity, hydrolyzing O-glycosyl compounds"/>
    <property type="evidence" value="ECO:0007669"/>
    <property type="project" value="InterPro"/>
</dbReference>
<dbReference type="EMBL" id="AJXU01000027">
    <property type="protein sequence ID" value="EIL90633.1"/>
    <property type="molecule type" value="Genomic_DNA"/>
</dbReference>
<dbReference type="PATRIC" id="fig|1163408.3.peg.1051"/>
<organism evidence="5 6">
    <name type="scientific">Rhodanobacter fulvus Jip2</name>
    <dbReference type="NCBI Taxonomy" id="1163408"/>
    <lineage>
        <taxon>Bacteria</taxon>
        <taxon>Pseudomonadati</taxon>
        <taxon>Pseudomonadota</taxon>
        <taxon>Gammaproteobacteria</taxon>
        <taxon>Lysobacterales</taxon>
        <taxon>Rhodanobacteraceae</taxon>
        <taxon>Rhodanobacter</taxon>
    </lineage>
</organism>
<keyword evidence="6" id="KW-1185">Reference proteome</keyword>